<name>A0A841RHL1_9BACI</name>
<keyword evidence="2" id="KW-0238">DNA-binding</keyword>
<dbReference type="AlphaFoldDB" id="A0A841RHL1"/>
<feature type="domain" description="HTH cro/C1-type" evidence="5">
    <location>
        <begin position="2"/>
        <end position="46"/>
    </location>
</feature>
<evidence type="ECO:0000313" key="6">
    <source>
        <dbReference type="EMBL" id="MBB6512141.1"/>
    </source>
</evidence>
<dbReference type="Gene3D" id="3.40.50.2300">
    <property type="match status" value="2"/>
</dbReference>
<accession>A0A841RHL1</accession>
<feature type="domain" description="HTH lacI-type" evidence="4">
    <location>
        <begin position="2"/>
        <end position="56"/>
    </location>
</feature>
<evidence type="ECO:0000256" key="3">
    <source>
        <dbReference type="ARBA" id="ARBA00023163"/>
    </source>
</evidence>
<evidence type="ECO:0000313" key="7">
    <source>
        <dbReference type="Proteomes" id="UP000572212"/>
    </source>
</evidence>
<dbReference type="Proteomes" id="UP000572212">
    <property type="component" value="Unassembled WGS sequence"/>
</dbReference>
<dbReference type="SUPFAM" id="SSF47413">
    <property type="entry name" value="lambda repressor-like DNA-binding domains"/>
    <property type="match status" value="1"/>
</dbReference>
<dbReference type="PROSITE" id="PS00356">
    <property type="entry name" value="HTH_LACI_1"/>
    <property type="match status" value="1"/>
</dbReference>
<dbReference type="EMBL" id="JACHON010000002">
    <property type="protein sequence ID" value="MBB6512141.1"/>
    <property type="molecule type" value="Genomic_DNA"/>
</dbReference>
<dbReference type="RefSeq" id="WP_184245073.1">
    <property type="nucleotide sequence ID" value="NZ_BAAACU010000002.1"/>
</dbReference>
<dbReference type="InterPro" id="IPR001761">
    <property type="entry name" value="Peripla_BP/Lac1_sug-bd_dom"/>
</dbReference>
<dbReference type="PROSITE" id="PS50943">
    <property type="entry name" value="HTH_CROC1"/>
    <property type="match status" value="1"/>
</dbReference>
<organism evidence="6 7">
    <name type="scientific">Gracilibacillus halotolerans</name>
    <dbReference type="NCBI Taxonomy" id="74386"/>
    <lineage>
        <taxon>Bacteria</taxon>
        <taxon>Bacillati</taxon>
        <taxon>Bacillota</taxon>
        <taxon>Bacilli</taxon>
        <taxon>Bacillales</taxon>
        <taxon>Bacillaceae</taxon>
        <taxon>Gracilibacillus</taxon>
    </lineage>
</organism>
<dbReference type="SMART" id="SM00354">
    <property type="entry name" value="HTH_LACI"/>
    <property type="match status" value="1"/>
</dbReference>
<dbReference type="InterPro" id="IPR000843">
    <property type="entry name" value="HTH_LacI"/>
</dbReference>
<keyword evidence="1" id="KW-0805">Transcription regulation</keyword>
<evidence type="ECO:0000256" key="2">
    <source>
        <dbReference type="ARBA" id="ARBA00023125"/>
    </source>
</evidence>
<evidence type="ECO:0000256" key="1">
    <source>
        <dbReference type="ARBA" id="ARBA00023015"/>
    </source>
</evidence>
<reference evidence="6 7" key="1">
    <citation type="submission" date="2020-08" db="EMBL/GenBank/DDBJ databases">
        <title>Genomic Encyclopedia of Type Strains, Phase IV (KMG-IV): sequencing the most valuable type-strain genomes for metagenomic binning, comparative biology and taxonomic classification.</title>
        <authorList>
            <person name="Goeker M."/>
        </authorList>
    </citation>
    <scope>NUCLEOTIDE SEQUENCE [LARGE SCALE GENOMIC DNA]</scope>
    <source>
        <strain evidence="6 7">DSM 11805</strain>
    </source>
</reference>
<dbReference type="Pfam" id="PF00356">
    <property type="entry name" value="LacI"/>
    <property type="match status" value="1"/>
</dbReference>
<dbReference type="GO" id="GO:0003700">
    <property type="term" value="F:DNA-binding transcription factor activity"/>
    <property type="evidence" value="ECO:0007669"/>
    <property type="project" value="TreeGrafter"/>
</dbReference>
<sequence>MITINDIAKLAGVSRSTVSRYLNDNGYVGKEASERIKKVIDETGYIPSQSAQSLRTKKTGVIGIIVPKISTETASRLVGGMNEVLIDEGYQMLLADTTLDKEKEIEYLRLLQSRNVDGIILLGTNKSSRLIKGIEEAKVPVVVLGQDVPDVTCVVHQDYEATKEMLEYIIERGNRNIGFIGVDESDPAVGYQRKKAYLDVMKQHHLTIKEDWLQQGDFSIESGYAAMQQMWENDPSKELEAIFAVTDQMAVGAIQFLKEKKVQIPRDIAVGTTGASTLSKYMEPSLTTIDFLNEEAGKLAANLLLSKIEGKKVEEKNYHRYRLLKRNSV</sequence>
<dbReference type="PRINTS" id="PR00036">
    <property type="entry name" value="HTHLACI"/>
</dbReference>
<dbReference type="InterPro" id="IPR001387">
    <property type="entry name" value="Cro/C1-type_HTH"/>
</dbReference>
<dbReference type="CDD" id="cd01392">
    <property type="entry name" value="HTH_LacI"/>
    <property type="match status" value="1"/>
</dbReference>
<dbReference type="GO" id="GO:0000976">
    <property type="term" value="F:transcription cis-regulatory region binding"/>
    <property type="evidence" value="ECO:0007669"/>
    <property type="project" value="TreeGrafter"/>
</dbReference>
<dbReference type="SUPFAM" id="SSF53822">
    <property type="entry name" value="Periplasmic binding protein-like I"/>
    <property type="match status" value="1"/>
</dbReference>
<dbReference type="InterPro" id="IPR010982">
    <property type="entry name" value="Lambda_DNA-bd_dom_sf"/>
</dbReference>
<dbReference type="PANTHER" id="PTHR30146">
    <property type="entry name" value="LACI-RELATED TRANSCRIPTIONAL REPRESSOR"/>
    <property type="match status" value="1"/>
</dbReference>
<dbReference type="Gene3D" id="1.10.260.40">
    <property type="entry name" value="lambda repressor-like DNA-binding domains"/>
    <property type="match status" value="1"/>
</dbReference>
<evidence type="ECO:0000259" key="5">
    <source>
        <dbReference type="PROSITE" id="PS50943"/>
    </source>
</evidence>
<gene>
    <name evidence="6" type="ORF">GGQ92_000922</name>
</gene>
<comment type="caution">
    <text evidence="6">The sequence shown here is derived from an EMBL/GenBank/DDBJ whole genome shotgun (WGS) entry which is preliminary data.</text>
</comment>
<dbReference type="PROSITE" id="PS50932">
    <property type="entry name" value="HTH_LACI_2"/>
    <property type="match status" value="1"/>
</dbReference>
<evidence type="ECO:0000259" key="4">
    <source>
        <dbReference type="PROSITE" id="PS50932"/>
    </source>
</evidence>
<dbReference type="Pfam" id="PF00532">
    <property type="entry name" value="Peripla_BP_1"/>
    <property type="match status" value="1"/>
</dbReference>
<keyword evidence="3" id="KW-0804">Transcription</keyword>
<protein>
    <submittedName>
        <fullName evidence="6">LacI family sucrose operon transcriptional repressor</fullName>
    </submittedName>
</protein>
<dbReference type="CDD" id="cd01542">
    <property type="entry name" value="PBP1_TreR-like"/>
    <property type="match status" value="1"/>
</dbReference>
<proteinExistence type="predicted"/>
<dbReference type="InterPro" id="IPR028082">
    <property type="entry name" value="Peripla_BP_I"/>
</dbReference>
<keyword evidence="7" id="KW-1185">Reference proteome</keyword>
<dbReference type="PANTHER" id="PTHR30146:SF146">
    <property type="entry name" value="HTH-TYPE TRANSCRIPTIONAL REGULATOR TRER"/>
    <property type="match status" value="1"/>
</dbReference>